<reference evidence="8" key="1">
    <citation type="submission" date="2021-02" db="EMBL/GenBank/DDBJ databases">
        <title>Infant gut strain persistence is associated with maternal origin, phylogeny, and functional potential including surface adhesion and iron acquisition.</title>
        <authorList>
            <person name="Lou Y.C."/>
        </authorList>
    </citation>
    <scope>NUCLEOTIDE SEQUENCE</scope>
    <source>
        <strain evidence="8">L3_060_052G1_dasL3_060_052G1_concoct_1</strain>
    </source>
</reference>
<evidence type="ECO:0000256" key="5">
    <source>
        <dbReference type="ARBA" id="ARBA00023014"/>
    </source>
</evidence>
<keyword evidence="4 7" id="KW-0408">Iron</keyword>
<comment type="caution">
    <text evidence="8">The sequence shown here is derived from an EMBL/GenBank/DDBJ whole genome shotgun (WGS) entry which is preliminary data.</text>
</comment>
<evidence type="ECO:0000256" key="3">
    <source>
        <dbReference type="ARBA" id="ARBA00022723"/>
    </source>
</evidence>
<organism evidence="8 9">
    <name type="scientific">Peptoniphilus harei</name>
    <dbReference type="NCBI Taxonomy" id="54005"/>
    <lineage>
        <taxon>Bacteria</taxon>
        <taxon>Bacillati</taxon>
        <taxon>Bacillota</taxon>
        <taxon>Tissierellia</taxon>
        <taxon>Tissierellales</taxon>
        <taxon>Peptoniphilaceae</taxon>
        <taxon>Peptoniphilus</taxon>
    </lineage>
</organism>
<dbReference type="GO" id="GO:0046872">
    <property type="term" value="F:metal ion binding"/>
    <property type="evidence" value="ECO:0007669"/>
    <property type="project" value="UniProtKB-KW"/>
</dbReference>
<dbReference type="GO" id="GO:0051537">
    <property type="term" value="F:2 iron, 2 sulfur cluster binding"/>
    <property type="evidence" value="ECO:0007669"/>
    <property type="project" value="UniProtKB-KW"/>
</dbReference>
<dbReference type="InterPro" id="IPR002023">
    <property type="entry name" value="NuoE-like"/>
</dbReference>
<dbReference type="InterPro" id="IPR036249">
    <property type="entry name" value="Thioredoxin-like_sf"/>
</dbReference>
<dbReference type="GO" id="GO:0016491">
    <property type="term" value="F:oxidoreductase activity"/>
    <property type="evidence" value="ECO:0007669"/>
    <property type="project" value="InterPro"/>
</dbReference>
<dbReference type="Proteomes" id="UP000748991">
    <property type="component" value="Unassembled WGS sequence"/>
</dbReference>
<dbReference type="PANTHER" id="PTHR43342">
    <property type="entry name" value="NADH-QUINONE OXIDOREDUCTASE, E SUBUNIT"/>
    <property type="match status" value="1"/>
</dbReference>
<dbReference type="SUPFAM" id="SSF52833">
    <property type="entry name" value="Thioredoxin-like"/>
    <property type="match status" value="1"/>
</dbReference>
<dbReference type="InterPro" id="IPR041921">
    <property type="entry name" value="NuoE_N"/>
</dbReference>
<evidence type="ECO:0000256" key="7">
    <source>
        <dbReference type="PIRSR" id="PIRSR000216-1"/>
    </source>
</evidence>
<dbReference type="PIRSF" id="PIRSF000216">
    <property type="entry name" value="NADH_DH_24kDa"/>
    <property type="match status" value="1"/>
</dbReference>
<comment type="cofactor">
    <cofactor evidence="6">
        <name>[2Fe-2S] cluster</name>
        <dbReference type="ChEBI" id="CHEBI:190135"/>
    </cofactor>
</comment>
<name>A0A943Y075_9FIRM</name>
<proteinExistence type="inferred from homology"/>
<dbReference type="CDD" id="cd03064">
    <property type="entry name" value="TRX_Fd_NuoE"/>
    <property type="match status" value="1"/>
</dbReference>
<evidence type="ECO:0000256" key="4">
    <source>
        <dbReference type="ARBA" id="ARBA00023004"/>
    </source>
</evidence>
<dbReference type="RefSeq" id="WP_278637618.1">
    <property type="nucleotide sequence ID" value="NZ_JAGZZP010000006.1"/>
</dbReference>
<feature type="binding site" evidence="7">
    <location>
        <position position="127"/>
    </location>
    <ligand>
        <name>[2Fe-2S] cluster</name>
        <dbReference type="ChEBI" id="CHEBI:190135"/>
    </ligand>
</feature>
<gene>
    <name evidence="8" type="ORF">KH327_04700</name>
</gene>
<dbReference type="PANTHER" id="PTHR43342:SF2">
    <property type="entry name" value="POTENTIAL NAD-REDUCING HYDROGENASE SUBUNIT"/>
    <property type="match status" value="1"/>
</dbReference>
<evidence type="ECO:0000313" key="9">
    <source>
        <dbReference type="Proteomes" id="UP000748991"/>
    </source>
</evidence>
<evidence type="ECO:0000313" key="8">
    <source>
        <dbReference type="EMBL" id="MBS6535113.1"/>
    </source>
</evidence>
<comment type="cofactor">
    <cofactor evidence="7">
        <name>[2Fe-2S] cluster</name>
        <dbReference type="ChEBI" id="CHEBI:190135"/>
    </cofactor>
    <text evidence="7">Binds 1 [2Fe-2S] cluster.</text>
</comment>
<keyword evidence="5 7" id="KW-0411">Iron-sulfur</keyword>
<dbReference type="AlphaFoldDB" id="A0A943Y075"/>
<evidence type="ECO:0000256" key="1">
    <source>
        <dbReference type="ARBA" id="ARBA00010643"/>
    </source>
</evidence>
<dbReference type="Gene3D" id="1.10.10.1590">
    <property type="entry name" value="NADH-quinone oxidoreductase subunit E"/>
    <property type="match status" value="1"/>
</dbReference>
<evidence type="ECO:0000256" key="2">
    <source>
        <dbReference type="ARBA" id="ARBA00022714"/>
    </source>
</evidence>
<dbReference type="InterPro" id="IPR028431">
    <property type="entry name" value="NADP_DH_HndA-like"/>
</dbReference>
<protein>
    <submittedName>
        <fullName evidence="8">NAD(P)H-dependent oxidoreductase subunit E</fullName>
    </submittedName>
</protein>
<sequence>MDLKTLGLDEALLKSLKDYIDTFDDKENNIISILHYAQDIFGYLPKELQIYIARLTDLPASRINGIVTFYSFFSEKKVGAFKVDVCLGTACFVDDSKTLLDAFKDQLKVDEDGLSQDGLFNVNSIRCLGACGIGPVVRVNDKIYGHVKPQDVKEIIKVHRQELQELEEAKK</sequence>
<dbReference type="EMBL" id="JAGZZP010000006">
    <property type="protein sequence ID" value="MBS6535113.1"/>
    <property type="molecule type" value="Genomic_DNA"/>
</dbReference>
<feature type="binding site" evidence="7">
    <location>
        <position position="91"/>
    </location>
    <ligand>
        <name>[2Fe-2S] cluster</name>
        <dbReference type="ChEBI" id="CHEBI:190135"/>
    </ligand>
</feature>
<evidence type="ECO:0000256" key="6">
    <source>
        <dbReference type="ARBA" id="ARBA00034078"/>
    </source>
</evidence>
<keyword evidence="2 7" id="KW-0001">2Fe-2S</keyword>
<feature type="binding site" evidence="7">
    <location>
        <position position="131"/>
    </location>
    <ligand>
        <name>[2Fe-2S] cluster</name>
        <dbReference type="ChEBI" id="CHEBI:190135"/>
    </ligand>
</feature>
<dbReference type="InterPro" id="IPR042128">
    <property type="entry name" value="NuoE_dom"/>
</dbReference>
<keyword evidence="3 7" id="KW-0479">Metal-binding</keyword>
<accession>A0A943Y075</accession>
<dbReference type="Pfam" id="PF01257">
    <property type="entry name" value="2Fe-2S_thioredx"/>
    <property type="match status" value="1"/>
</dbReference>
<comment type="similarity">
    <text evidence="1">Belongs to the complex I 24 kDa subunit family.</text>
</comment>
<dbReference type="Gene3D" id="3.40.30.10">
    <property type="entry name" value="Glutaredoxin"/>
    <property type="match status" value="1"/>
</dbReference>
<feature type="binding site" evidence="7">
    <location>
        <position position="86"/>
    </location>
    <ligand>
        <name>[2Fe-2S] cluster</name>
        <dbReference type="ChEBI" id="CHEBI:190135"/>
    </ligand>
</feature>